<reference evidence="1 2" key="1">
    <citation type="submission" date="2019-05" db="EMBL/GenBank/DDBJ databases">
        <title>Genomes sequences of two Nocardia cyriacigeorgica environmental isolates, type strains Nocardia asteroides ATCC 19247 and Nocardia cyriacigeorgica DSM 44484.</title>
        <authorList>
            <person name="Vautrin F."/>
            <person name="Bergeron E."/>
            <person name="Dubost A."/>
            <person name="Abrouk D."/>
            <person name="Rodriguez Nava V."/>
            <person name="Pujic P."/>
        </authorList>
    </citation>
    <scope>NUCLEOTIDE SEQUENCE [LARGE SCALE GENOMIC DNA]</scope>
    <source>
        <strain evidence="1 2">EML 446</strain>
    </source>
</reference>
<organism evidence="1 2">
    <name type="scientific">Nocardia cyriacigeorgica</name>
    <dbReference type="NCBI Taxonomy" id="135487"/>
    <lineage>
        <taxon>Bacteria</taxon>
        <taxon>Bacillati</taxon>
        <taxon>Actinomycetota</taxon>
        <taxon>Actinomycetes</taxon>
        <taxon>Mycobacteriales</taxon>
        <taxon>Nocardiaceae</taxon>
        <taxon>Nocardia</taxon>
    </lineage>
</organism>
<dbReference type="EMBL" id="VBUT01000014">
    <property type="protein sequence ID" value="TLF72896.1"/>
    <property type="molecule type" value="Genomic_DNA"/>
</dbReference>
<dbReference type="RefSeq" id="WP_138452779.1">
    <property type="nucleotide sequence ID" value="NZ_VBUT01000014.1"/>
</dbReference>
<comment type="caution">
    <text evidence="1">The sequence shown here is derived from an EMBL/GenBank/DDBJ whole genome shotgun (WGS) entry which is preliminary data.</text>
</comment>
<protein>
    <submittedName>
        <fullName evidence="1">Uncharacterized protein</fullName>
    </submittedName>
</protein>
<dbReference type="AlphaFoldDB" id="A0A5R8NB87"/>
<name>A0A5R8NB87_9NOCA</name>
<sequence length="101" mass="11280">MSDRDTLTGLLHAIVGIDLCAAREGAERLLRTGWRPPARVIETTEKRDAVQNGAIVRDRWGDVCVRDGDDYLEPGNEVSGPWRCIALPAVVLWEPEQEAQR</sequence>
<evidence type="ECO:0000313" key="1">
    <source>
        <dbReference type="EMBL" id="TLF72896.1"/>
    </source>
</evidence>
<evidence type="ECO:0000313" key="2">
    <source>
        <dbReference type="Proteomes" id="UP000306378"/>
    </source>
</evidence>
<accession>A0A5R8NB87</accession>
<proteinExistence type="predicted"/>
<gene>
    <name evidence="1" type="ORF">FEK34_28140</name>
</gene>
<dbReference type="Proteomes" id="UP000306378">
    <property type="component" value="Unassembled WGS sequence"/>
</dbReference>